<gene>
    <name evidence="1" type="ORF">A3Q56_03143</name>
</gene>
<evidence type="ECO:0000313" key="2">
    <source>
        <dbReference type="Proteomes" id="UP000078046"/>
    </source>
</evidence>
<sequence length="236" mass="27182">MNSTFTKSPTEDDNIQKKNNCSEFETYLLLRKPCNLDSSYITPPKSSNKKTKIGLPNRAYSIPIKNETYLKCLASPYVSNAYKLEMYNSLHDTTPKTVTRVTNNASRIKNTRSEFLTPINKKKILANFPQFKSIKEIDQHLKKPIFERKNLECDSSNLPENYDKSINESKSVSFNLNKNKLHSYDDAQNNHVSDLSSIERSNMRTTRHEETNQHGFKTIIYGHSSHDVTNCYESNA</sequence>
<proteinExistence type="predicted"/>
<reference evidence="1 2" key="1">
    <citation type="submission" date="2016-04" db="EMBL/GenBank/DDBJ databases">
        <title>The genome of Intoshia linei affirms orthonectids as highly simplified spiralians.</title>
        <authorList>
            <person name="Mikhailov K.V."/>
            <person name="Slusarev G.S."/>
            <person name="Nikitin M.A."/>
            <person name="Logacheva M.D."/>
            <person name="Penin A."/>
            <person name="Aleoshin V."/>
            <person name="Panchin Y.V."/>
        </authorList>
    </citation>
    <scope>NUCLEOTIDE SEQUENCE [LARGE SCALE GENOMIC DNA]</scope>
    <source>
        <strain evidence="1">Intl2013</strain>
        <tissue evidence="1">Whole animal</tissue>
    </source>
</reference>
<protein>
    <submittedName>
        <fullName evidence="1">Uncharacterized protein</fullName>
    </submittedName>
</protein>
<organism evidence="1 2">
    <name type="scientific">Intoshia linei</name>
    <dbReference type="NCBI Taxonomy" id="1819745"/>
    <lineage>
        <taxon>Eukaryota</taxon>
        <taxon>Metazoa</taxon>
        <taxon>Spiralia</taxon>
        <taxon>Lophotrochozoa</taxon>
        <taxon>Mesozoa</taxon>
        <taxon>Orthonectida</taxon>
        <taxon>Rhopaluridae</taxon>
        <taxon>Intoshia</taxon>
    </lineage>
</organism>
<comment type="caution">
    <text evidence="1">The sequence shown here is derived from an EMBL/GenBank/DDBJ whole genome shotgun (WGS) entry which is preliminary data.</text>
</comment>
<dbReference type="AlphaFoldDB" id="A0A177B4B0"/>
<keyword evidence="2" id="KW-1185">Reference proteome</keyword>
<name>A0A177B4B0_9BILA</name>
<dbReference type="Proteomes" id="UP000078046">
    <property type="component" value="Unassembled WGS sequence"/>
</dbReference>
<evidence type="ECO:0000313" key="1">
    <source>
        <dbReference type="EMBL" id="OAF69115.1"/>
    </source>
</evidence>
<dbReference type="EMBL" id="LWCA01000332">
    <property type="protein sequence ID" value="OAF69115.1"/>
    <property type="molecule type" value="Genomic_DNA"/>
</dbReference>
<accession>A0A177B4B0</accession>